<name>A0A7X2ZA50_9BACL</name>
<accession>A0A7X2ZA50</accession>
<feature type="transmembrane region" description="Helical" evidence="2">
    <location>
        <begin position="20"/>
        <end position="38"/>
    </location>
</feature>
<dbReference type="NCBIfam" id="TIGR02832">
    <property type="entry name" value="spo_yunB"/>
    <property type="match status" value="1"/>
</dbReference>
<keyword evidence="2" id="KW-0472">Membrane</keyword>
<dbReference type="PIRSF" id="PIRSF021383">
    <property type="entry name" value="YunB"/>
    <property type="match status" value="1"/>
</dbReference>
<evidence type="ECO:0000256" key="1">
    <source>
        <dbReference type="SAM" id="MobiDB-lite"/>
    </source>
</evidence>
<dbReference type="InterPro" id="IPR014197">
    <property type="entry name" value="Sporulation_prot_YunB"/>
</dbReference>
<evidence type="ECO:0000313" key="3">
    <source>
        <dbReference type="EMBL" id="MUG71158.1"/>
    </source>
</evidence>
<dbReference type="EMBL" id="WNZX01000007">
    <property type="protein sequence ID" value="MUG71158.1"/>
    <property type="molecule type" value="Genomic_DNA"/>
</dbReference>
<keyword evidence="2" id="KW-1133">Transmembrane helix</keyword>
<gene>
    <name evidence="3" type="primary">yunB</name>
    <name evidence="3" type="ORF">GNP93_10730</name>
</gene>
<organism evidence="3 4">
    <name type="scientific">Paenibacillus validus</name>
    <dbReference type="NCBI Taxonomy" id="44253"/>
    <lineage>
        <taxon>Bacteria</taxon>
        <taxon>Bacillati</taxon>
        <taxon>Bacillota</taxon>
        <taxon>Bacilli</taxon>
        <taxon>Bacillales</taxon>
        <taxon>Paenibacillaceae</taxon>
        <taxon>Paenibacillus</taxon>
    </lineage>
</organism>
<proteinExistence type="predicted"/>
<evidence type="ECO:0000313" key="4">
    <source>
        <dbReference type="Proteomes" id="UP000450917"/>
    </source>
</evidence>
<dbReference type="AlphaFoldDB" id="A0A7X2ZA50"/>
<evidence type="ECO:0000256" key="2">
    <source>
        <dbReference type="SAM" id="Phobius"/>
    </source>
</evidence>
<dbReference type="Pfam" id="PF09560">
    <property type="entry name" value="Spore_YunB"/>
    <property type="match status" value="1"/>
</dbReference>
<protein>
    <submittedName>
        <fullName evidence="3">Sporulation protein YunB</fullName>
    </submittedName>
</protein>
<keyword evidence="4" id="KW-1185">Reference proteome</keyword>
<dbReference type="Proteomes" id="UP000450917">
    <property type="component" value="Unassembled WGS sequence"/>
</dbReference>
<sequence>MLRRRWRSGPSGKSKLRRHIAIVSVVLLLLMIQFYMYIDRSLVPPLVHLATVRMKQVATESINAAISDRIAQNTNFEKLIDWKTDRNGKITGFMLNYAEHMRISADTIQIVQKRLDEIGELPDHIPLGQAMKSPILASFGPEIPIRLVPAAAAKVDLNTRYQNAGINMILVEVYIKVRVEVTVIIPFDSQTEVVETELPVSYSLVVGDVPTYYFDGKGNPLGQTNPMPPGVALPELNMQPGKGMPSKEEAAAEG</sequence>
<comment type="caution">
    <text evidence="3">The sequence shown here is derived from an EMBL/GenBank/DDBJ whole genome shotgun (WGS) entry which is preliminary data.</text>
</comment>
<feature type="region of interest" description="Disordered" evidence="1">
    <location>
        <begin position="223"/>
        <end position="254"/>
    </location>
</feature>
<reference evidence="3 4" key="1">
    <citation type="submission" date="2019-11" db="EMBL/GenBank/DDBJ databases">
        <title>Draft genome sequences of five Paenibacillus species of dairy origin.</title>
        <authorList>
            <person name="Olajide A.M."/>
            <person name="Chen S."/>
            <person name="Lapointe G."/>
        </authorList>
    </citation>
    <scope>NUCLEOTIDE SEQUENCE [LARGE SCALE GENOMIC DNA]</scope>
    <source>
        <strain evidence="3 4">2CS3</strain>
    </source>
</reference>
<keyword evidence="2" id="KW-0812">Transmembrane</keyword>
<feature type="compositionally biased region" description="Basic and acidic residues" evidence="1">
    <location>
        <begin position="245"/>
        <end position="254"/>
    </location>
</feature>